<accession>A0ABP0EBW1</accession>
<keyword evidence="9" id="KW-1185">Reference proteome</keyword>
<proteinExistence type="predicted"/>
<sequence>MNTDSKIEKLSLIYPSIEKSTLLELLLACNGSQKGTENLINESLPPSQQPKRRKAEGPLYQSSLSSIISSDNDQQNSVKRRHLNSDYATTKTMKRTSSRALLLYQPEDVKRHLHPYVSLHRPFLSPDLSNRLLQHLCKNIKPQLKANEFYLFGQLCKSEHESGMFSRSNDPEAENLIYNGKNVSTKTYTDILEEVSKVAEDFINEKIIPQQNQVLPFQQVDSKREWKAEKCVINYYKNSANHLDWHSDRLNHMGPHNYIVSISVGATREFRVRRNYDNIEDSKNPSPIYSIVVPHNSVLIMHPGCQEEYKHCVNTMSGPLEVHNISGTGRFNLTFRYFPSYYTKNVPKCKCNMNMSLRRAYKDVRTRGKYFWTCEGKYQEKDCGAFHWADFTNISGNYISENEADSSEWIADDDYTKQNYGIEDKHT</sequence>
<feature type="domain" description="Fe2OG dioxygenase" evidence="6">
    <location>
        <begin position="227"/>
        <end position="339"/>
    </location>
</feature>
<dbReference type="InterPro" id="IPR005123">
    <property type="entry name" value="Oxoglu/Fe-dep_dioxygenase_dom"/>
</dbReference>
<dbReference type="SUPFAM" id="SSF51197">
    <property type="entry name" value="Clavaminate synthase-like"/>
    <property type="match status" value="1"/>
</dbReference>
<evidence type="ECO:0000256" key="2">
    <source>
        <dbReference type="ARBA" id="ARBA00022771"/>
    </source>
</evidence>
<gene>
    <name evidence="8" type="ORF">CAAN4_E00980</name>
</gene>
<keyword evidence="1" id="KW-0479">Metal-binding</keyword>
<feature type="compositionally biased region" description="Polar residues" evidence="5">
    <location>
        <begin position="36"/>
        <end position="46"/>
    </location>
</feature>
<evidence type="ECO:0000256" key="4">
    <source>
        <dbReference type="PROSITE-ProRule" id="PRU01343"/>
    </source>
</evidence>
<dbReference type="Pfam" id="PF13532">
    <property type="entry name" value="2OG-FeII_Oxy_2"/>
    <property type="match status" value="1"/>
</dbReference>
<feature type="region of interest" description="Disordered" evidence="5">
    <location>
        <begin position="36"/>
        <end position="91"/>
    </location>
</feature>
<protein>
    <recommendedName>
        <fullName evidence="10">Fe2OG dioxygenase domain-containing protein</fullName>
    </recommendedName>
</protein>
<name>A0ABP0EBW1_9ASCO</name>
<feature type="compositionally biased region" description="Low complexity" evidence="5">
    <location>
        <begin position="62"/>
        <end position="77"/>
    </location>
</feature>
<evidence type="ECO:0000259" key="6">
    <source>
        <dbReference type="PROSITE" id="PS51471"/>
    </source>
</evidence>
<dbReference type="Gene3D" id="2.60.120.590">
    <property type="entry name" value="Alpha-ketoglutarate-dependent dioxygenase AlkB-like"/>
    <property type="match status" value="1"/>
</dbReference>
<feature type="domain" description="GRF-type" evidence="7">
    <location>
        <begin position="349"/>
        <end position="392"/>
    </location>
</feature>
<dbReference type="Proteomes" id="UP001497600">
    <property type="component" value="Chromosome E"/>
</dbReference>
<evidence type="ECO:0000259" key="7">
    <source>
        <dbReference type="PROSITE" id="PS51999"/>
    </source>
</evidence>
<dbReference type="PANTHER" id="PTHR31212">
    <property type="entry name" value="ALPHA-KETOGLUTARATE-DEPENDENT DIOXYGENASE ALKB HOMOLOG 3"/>
    <property type="match status" value="1"/>
</dbReference>
<evidence type="ECO:0000313" key="9">
    <source>
        <dbReference type="Proteomes" id="UP001497600"/>
    </source>
</evidence>
<dbReference type="InterPro" id="IPR032854">
    <property type="entry name" value="ALKBH3"/>
</dbReference>
<organism evidence="8 9">
    <name type="scientific">[Candida] anglica</name>
    <dbReference type="NCBI Taxonomy" id="148631"/>
    <lineage>
        <taxon>Eukaryota</taxon>
        <taxon>Fungi</taxon>
        <taxon>Dikarya</taxon>
        <taxon>Ascomycota</taxon>
        <taxon>Saccharomycotina</taxon>
        <taxon>Pichiomycetes</taxon>
        <taxon>Debaryomycetaceae</taxon>
        <taxon>Kurtzmaniella</taxon>
    </lineage>
</organism>
<dbReference type="InterPro" id="IPR010666">
    <property type="entry name" value="Znf_GRF"/>
</dbReference>
<evidence type="ECO:0008006" key="10">
    <source>
        <dbReference type="Google" id="ProtNLM"/>
    </source>
</evidence>
<keyword evidence="2 4" id="KW-0863">Zinc-finger</keyword>
<evidence type="ECO:0000256" key="3">
    <source>
        <dbReference type="ARBA" id="ARBA00022833"/>
    </source>
</evidence>
<dbReference type="EMBL" id="OZ004257">
    <property type="protein sequence ID" value="CAK7906491.1"/>
    <property type="molecule type" value="Genomic_DNA"/>
</dbReference>
<dbReference type="PROSITE" id="PS51471">
    <property type="entry name" value="FE2OG_OXY"/>
    <property type="match status" value="1"/>
</dbReference>
<evidence type="ECO:0000256" key="1">
    <source>
        <dbReference type="ARBA" id="ARBA00022723"/>
    </source>
</evidence>
<dbReference type="PROSITE" id="PS51999">
    <property type="entry name" value="ZF_GRF"/>
    <property type="match status" value="1"/>
</dbReference>
<keyword evidence="3" id="KW-0862">Zinc</keyword>
<evidence type="ECO:0000313" key="8">
    <source>
        <dbReference type="EMBL" id="CAK7906491.1"/>
    </source>
</evidence>
<dbReference type="InterPro" id="IPR027450">
    <property type="entry name" value="AlkB-like"/>
</dbReference>
<dbReference type="PANTHER" id="PTHR31212:SF4">
    <property type="entry name" value="ALPHA-KETOGLUTARATE-DEPENDENT DIOXYGENASE ALKB HOMOLOG 3"/>
    <property type="match status" value="1"/>
</dbReference>
<evidence type="ECO:0000256" key="5">
    <source>
        <dbReference type="SAM" id="MobiDB-lite"/>
    </source>
</evidence>
<dbReference type="InterPro" id="IPR037151">
    <property type="entry name" value="AlkB-like_sf"/>
</dbReference>
<reference evidence="8 9" key="1">
    <citation type="submission" date="2024-01" db="EMBL/GenBank/DDBJ databases">
        <authorList>
            <consortium name="Genoscope - CEA"/>
            <person name="William W."/>
        </authorList>
    </citation>
    <scope>NUCLEOTIDE SEQUENCE [LARGE SCALE GENOMIC DNA]</scope>
    <source>
        <strain evidence="8 9">29B2s-10</strain>
    </source>
</reference>